<keyword evidence="2" id="KW-0472">Membrane</keyword>
<evidence type="ECO:0000256" key="2">
    <source>
        <dbReference type="SAM" id="Phobius"/>
    </source>
</evidence>
<proteinExistence type="predicted"/>
<evidence type="ECO:0000256" key="1">
    <source>
        <dbReference type="SAM" id="MobiDB-lite"/>
    </source>
</evidence>
<sequence>MVDEKNIEAINPSVTPETEPEVAPELTPRDKFFARISRILRNALAGKPKAGESVEARSSKSPLKIGVFLILLIIIGLGVYAKFFMEKAGVEDISTLPPTPTYSPYQKYKPSIYADDPVVLKLEEDFNVLEAEMLTTPLTEGTLTLPVLDFEINFNK</sequence>
<keyword evidence="2" id="KW-0812">Transmembrane</keyword>
<feature type="region of interest" description="Disordered" evidence="1">
    <location>
        <begin position="1"/>
        <end position="23"/>
    </location>
</feature>
<dbReference type="EMBL" id="MGGL01000008">
    <property type="protein sequence ID" value="OGM26943.1"/>
    <property type="molecule type" value="Genomic_DNA"/>
</dbReference>
<name>A0A1F7YI19_9BACT</name>
<comment type="caution">
    <text evidence="3">The sequence shown here is derived from an EMBL/GenBank/DDBJ whole genome shotgun (WGS) entry which is preliminary data.</text>
</comment>
<dbReference type="Proteomes" id="UP000179221">
    <property type="component" value="Unassembled WGS sequence"/>
</dbReference>
<reference evidence="3 4" key="1">
    <citation type="journal article" date="2016" name="Nat. Commun.">
        <title>Thousands of microbial genomes shed light on interconnected biogeochemical processes in an aquifer system.</title>
        <authorList>
            <person name="Anantharaman K."/>
            <person name="Brown C.T."/>
            <person name="Hug L.A."/>
            <person name="Sharon I."/>
            <person name="Castelle C.J."/>
            <person name="Probst A.J."/>
            <person name="Thomas B.C."/>
            <person name="Singh A."/>
            <person name="Wilkins M.J."/>
            <person name="Karaoz U."/>
            <person name="Brodie E.L."/>
            <person name="Williams K.H."/>
            <person name="Hubbard S.S."/>
            <person name="Banfield J.F."/>
        </authorList>
    </citation>
    <scope>NUCLEOTIDE SEQUENCE [LARGE SCALE GENOMIC DNA]</scope>
</reference>
<accession>A0A1F7YI19</accession>
<keyword evidence="2" id="KW-1133">Transmembrane helix</keyword>
<gene>
    <name evidence="3" type="ORF">A2628_05885</name>
</gene>
<evidence type="ECO:0000313" key="4">
    <source>
        <dbReference type="Proteomes" id="UP000179221"/>
    </source>
</evidence>
<organism evidence="3 4">
    <name type="scientific">Candidatus Woesebacteria bacterium RIFCSPHIGHO2_01_FULL_40_22</name>
    <dbReference type="NCBI Taxonomy" id="1802499"/>
    <lineage>
        <taxon>Bacteria</taxon>
        <taxon>Candidatus Woeseibacteriota</taxon>
    </lineage>
</organism>
<protein>
    <submittedName>
        <fullName evidence="3">Uncharacterized protein</fullName>
    </submittedName>
</protein>
<dbReference type="AlphaFoldDB" id="A0A1F7YI19"/>
<feature type="transmembrane region" description="Helical" evidence="2">
    <location>
        <begin position="65"/>
        <end position="85"/>
    </location>
</feature>
<evidence type="ECO:0000313" key="3">
    <source>
        <dbReference type="EMBL" id="OGM26943.1"/>
    </source>
</evidence>